<dbReference type="Gene3D" id="3.30.1360.10">
    <property type="entry name" value="RNA polymerase, RBP11-like subunit"/>
    <property type="match status" value="1"/>
</dbReference>
<reference evidence="8 9" key="1">
    <citation type="submission" date="2022-09" db="EMBL/GenBank/DDBJ databases">
        <authorList>
            <person name="Palmer J.M."/>
        </authorList>
    </citation>
    <scope>NUCLEOTIDE SEQUENCE [LARGE SCALE GENOMIC DNA]</scope>
    <source>
        <strain evidence="8 9">DSM 7382</strain>
    </source>
</reference>
<name>A0AAW0FPQ6_9APHY</name>
<keyword evidence="5" id="KW-0539">Nucleus</keyword>
<proteinExistence type="inferred from homology"/>
<comment type="subcellular location">
    <subcellularLocation>
        <location evidence="1">Nucleus</location>
    </subcellularLocation>
</comment>
<dbReference type="GO" id="GO:0005666">
    <property type="term" value="C:RNA polymerase III complex"/>
    <property type="evidence" value="ECO:0007669"/>
    <property type="project" value="TreeGrafter"/>
</dbReference>
<evidence type="ECO:0000259" key="7">
    <source>
        <dbReference type="Pfam" id="PF13656"/>
    </source>
</evidence>
<gene>
    <name evidence="8" type="ORF">QCA50_016708</name>
</gene>
<evidence type="ECO:0000256" key="6">
    <source>
        <dbReference type="ARBA" id="ARBA00025751"/>
    </source>
</evidence>
<dbReference type="GO" id="GO:0003677">
    <property type="term" value="F:DNA binding"/>
    <property type="evidence" value="ECO:0007669"/>
    <property type="project" value="InterPro"/>
</dbReference>
<dbReference type="Proteomes" id="UP001385951">
    <property type="component" value="Unassembled WGS sequence"/>
</dbReference>
<comment type="similarity">
    <text evidence="6">Belongs to the archaeal Rpo11/eukaryotic RPB11/RPC19 RNA polymerase subunit family.</text>
</comment>
<dbReference type="PANTHER" id="PTHR13946:SF28">
    <property type="entry name" value="DNA-DIRECTED RNA POLYMERASES I AND III SUBUNIT RPAC2"/>
    <property type="match status" value="1"/>
</dbReference>
<dbReference type="GO" id="GO:0005736">
    <property type="term" value="C:RNA polymerase I complex"/>
    <property type="evidence" value="ECO:0007669"/>
    <property type="project" value="TreeGrafter"/>
</dbReference>
<evidence type="ECO:0000256" key="1">
    <source>
        <dbReference type="ARBA" id="ARBA00004123"/>
    </source>
</evidence>
<keyword evidence="4" id="KW-0804">Transcription</keyword>
<evidence type="ECO:0000256" key="4">
    <source>
        <dbReference type="ARBA" id="ARBA00023163"/>
    </source>
</evidence>
<evidence type="ECO:0000256" key="3">
    <source>
        <dbReference type="ARBA" id="ARBA00022478"/>
    </source>
</evidence>
<dbReference type="InterPro" id="IPR008193">
    <property type="entry name" value="RNA_pol_Rpb11_13-16kDa_CS"/>
</dbReference>
<dbReference type="Pfam" id="PF13656">
    <property type="entry name" value="RNA_pol_L_2"/>
    <property type="match status" value="1"/>
</dbReference>
<organism evidence="8 9">
    <name type="scientific">Cerrena zonata</name>
    <dbReference type="NCBI Taxonomy" id="2478898"/>
    <lineage>
        <taxon>Eukaryota</taxon>
        <taxon>Fungi</taxon>
        <taxon>Dikarya</taxon>
        <taxon>Basidiomycota</taxon>
        <taxon>Agaricomycotina</taxon>
        <taxon>Agaricomycetes</taxon>
        <taxon>Polyporales</taxon>
        <taxon>Cerrenaceae</taxon>
        <taxon>Cerrena</taxon>
    </lineage>
</organism>
<dbReference type="SUPFAM" id="SSF55257">
    <property type="entry name" value="RBP11-like subunits of RNA polymerase"/>
    <property type="match status" value="1"/>
</dbReference>
<evidence type="ECO:0000313" key="9">
    <source>
        <dbReference type="Proteomes" id="UP001385951"/>
    </source>
</evidence>
<dbReference type="GO" id="GO:0006383">
    <property type="term" value="P:transcription by RNA polymerase III"/>
    <property type="evidence" value="ECO:0007669"/>
    <property type="project" value="TreeGrafter"/>
</dbReference>
<dbReference type="AlphaFoldDB" id="A0AAW0FPQ6"/>
<dbReference type="CDD" id="cd07029">
    <property type="entry name" value="RNAP_I_III_AC19"/>
    <property type="match status" value="1"/>
</dbReference>
<keyword evidence="9" id="KW-1185">Reference proteome</keyword>
<dbReference type="InterPro" id="IPR033898">
    <property type="entry name" value="RNAP_AC19"/>
</dbReference>
<dbReference type="PANTHER" id="PTHR13946">
    <property type="entry name" value="DNA-DIRECTED RNA POLYMERASE I,II,III"/>
    <property type="match status" value="1"/>
</dbReference>
<evidence type="ECO:0000256" key="5">
    <source>
        <dbReference type="ARBA" id="ARBA00023242"/>
    </source>
</evidence>
<keyword evidence="3" id="KW-0240">DNA-directed RNA polymerase</keyword>
<dbReference type="InterPro" id="IPR009025">
    <property type="entry name" value="RBP11-like_dimer"/>
</dbReference>
<dbReference type="GO" id="GO:0006362">
    <property type="term" value="P:transcription elongation by RNA polymerase I"/>
    <property type="evidence" value="ECO:0007669"/>
    <property type="project" value="TreeGrafter"/>
</dbReference>
<dbReference type="PROSITE" id="PS01154">
    <property type="entry name" value="RNA_POL_L_13KD"/>
    <property type="match status" value="1"/>
</dbReference>
<dbReference type="GO" id="GO:0003899">
    <property type="term" value="F:DNA-directed RNA polymerase activity"/>
    <property type="evidence" value="ECO:0007669"/>
    <property type="project" value="InterPro"/>
</dbReference>
<sequence>MTTELPPKIKILKGAEPDLSAATYQIYDESHTIGNALRWMIMKNPKVEFCGYSVPHPSEPHINVRIQMYDNLSSLQALITALNDLDSLCLAVEDQYKTSLSLDQFERWDEKS</sequence>
<dbReference type="GO" id="GO:0055029">
    <property type="term" value="C:nuclear DNA-directed RNA polymerase complex"/>
    <property type="evidence" value="ECO:0007669"/>
    <property type="project" value="UniProtKB-ARBA"/>
</dbReference>
<dbReference type="InterPro" id="IPR022905">
    <property type="entry name" value="Rpo11-like"/>
</dbReference>
<protein>
    <recommendedName>
        <fullName evidence="2">DNA-directed RNA polymerases I and III subunit RPAC2</fullName>
    </recommendedName>
</protein>
<dbReference type="InterPro" id="IPR036603">
    <property type="entry name" value="RBP11-like"/>
</dbReference>
<comment type="caution">
    <text evidence="8">The sequence shown here is derived from an EMBL/GenBank/DDBJ whole genome shotgun (WGS) entry which is preliminary data.</text>
</comment>
<dbReference type="HAMAP" id="MF_00261">
    <property type="entry name" value="RNApol_arch_Rpo11"/>
    <property type="match status" value="1"/>
</dbReference>
<evidence type="ECO:0000256" key="2">
    <source>
        <dbReference type="ARBA" id="ARBA00022079"/>
    </source>
</evidence>
<dbReference type="EMBL" id="JASBNA010000051">
    <property type="protein sequence ID" value="KAK7680199.1"/>
    <property type="molecule type" value="Genomic_DNA"/>
</dbReference>
<accession>A0AAW0FPQ6</accession>
<dbReference type="GO" id="GO:0046983">
    <property type="term" value="F:protein dimerization activity"/>
    <property type="evidence" value="ECO:0007669"/>
    <property type="project" value="InterPro"/>
</dbReference>
<evidence type="ECO:0000313" key="8">
    <source>
        <dbReference type="EMBL" id="KAK7680199.1"/>
    </source>
</evidence>
<dbReference type="FunFam" id="3.30.1360.10:FF:000006">
    <property type="entry name" value="DNA-directed RNA polymerases I and III subunit RPAC2"/>
    <property type="match status" value="1"/>
</dbReference>
<feature type="domain" description="DNA-directed RNA polymerase RBP11-like dimerisation" evidence="7">
    <location>
        <begin position="21"/>
        <end position="94"/>
    </location>
</feature>